<dbReference type="OrthoDB" id="2988958at2"/>
<dbReference type="RefSeq" id="WP_061522923.1">
    <property type="nucleotide sequence ID" value="NZ_JAJJBV010000010.1"/>
</dbReference>
<dbReference type="InterPro" id="IPR019076">
    <property type="entry name" value="Spore_lipoprot_YhcN/YlaJ-like"/>
</dbReference>
<keyword evidence="3" id="KW-1185">Reference proteome</keyword>
<evidence type="ECO:0000256" key="1">
    <source>
        <dbReference type="SAM" id="SignalP"/>
    </source>
</evidence>
<protein>
    <submittedName>
        <fullName evidence="2">Sporulation protein</fullName>
    </submittedName>
</protein>
<dbReference type="STRING" id="1793963.AXI58_03115"/>
<dbReference type="PROSITE" id="PS51257">
    <property type="entry name" value="PROKAR_LIPOPROTEIN"/>
    <property type="match status" value="1"/>
</dbReference>
<gene>
    <name evidence="2" type="ORF">AXI58_03115</name>
</gene>
<keyword evidence="1" id="KW-0732">Signal</keyword>
<evidence type="ECO:0000313" key="3">
    <source>
        <dbReference type="Proteomes" id="UP000075430"/>
    </source>
</evidence>
<organism evidence="2 3">
    <name type="scientific">Bacillus nakamurai</name>
    <dbReference type="NCBI Taxonomy" id="1793963"/>
    <lineage>
        <taxon>Bacteria</taxon>
        <taxon>Bacillati</taxon>
        <taxon>Bacillota</taxon>
        <taxon>Bacilli</taxon>
        <taxon>Bacillales</taxon>
        <taxon>Bacillaceae</taxon>
        <taxon>Bacillus</taxon>
    </lineage>
</organism>
<feature type="signal peptide" evidence="1">
    <location>
        <begin position="1"/>
        <end position="22"/>
    </location>
</feature>
<dbReference type="EMBL" id="LSBA01000036">
    <property type="protein sequence ID" value="KXZ15264.1"/>
    <property type="molecule type" value="Genomic_DNA"/>
</dbReference>
<comment type="caution">
    <text evidence="2">The sequence shown here is derived from an EMBL/GenBank/DDBJ whole genome shotgun (WGS) entry which is preliminary data.</text>
</comment>
<dbReference type="Pfam" id="PF09580">
    <property type="entry name" value="Spore_YhcN_YlaJ"/>
    <property type="match status" value="1"/>
</dbReference>
<dbReference type="AlphaFoldDB" id="A0A150F5M2"/>
<accession>A0A150F5M2</accession>
<evidence type="ECO:0000313" key="2">
    <source>
        <dbReference type="EMBL" id="KXZ15264.1"/>
    </source>
</evidence>
<name>A0A150F5M2_9BACI</name>
<proteinExistence type="predicted"/>
<reference evidence="3" key="1">
    <citation type="submission" date="2016-02" db="EMBL/GenBank/DDBJ databases">
        <authorList>
            <person name="Dunlap C."/>
        </authorList>
    </citation>
    <scope>NUCLEOTIDE SEQUENCE [LARGE SCALE GENOMIC DNA]</scope>
    <source>
        <strain evidence="3">NRRL B-41092</strain>
    </source>
</reference>
<sequence length="202" mass="22426">MGKKLTTIAGLLVVTASLSACGANNAMNDGRYNHNQTTRPVGYYSNDNDIGRRQNGMDHQGPISEMMENRNGRHYTTNNTTNVSDRYAPNDGVPLTTDGTYNGRNVNNPAAMSYNGYDNAENIRTASKIADRVKKVNGVQDAQVIVTDTRVVIAVRTNHPFTKHNDKQIKRAAKKFANGRTIQVFTDNATFTRLRDMNQNSR</sequence>
<feature type="chain" id="PRO_5039068573" evidence="1">
    <location>
        <begin position="23"/>
        <end position="202"/>
    </location>
</feature>
<dbReference type="Proteomes" id="UP000075430">
    <property type="component" value="Unassembled WGS sequence"/>
</dbReference>